<keyword evidence="5" id="KW-0698">rRNA processing</keyword>
<dbReference type="GO" id="GO:0005737">
    <property type="term" value="C:cytoplasm"/>
    <property type="evidence" value="ECO:0007669"/>
    <property type="project" value="UniProtKB-SubCell"/>
</dbReference>
<dbReference type="PANTHER" id="PTHR33603:SF1">
    <property type="entry name" value="RIBOSOMAL RNA LARGE SUBUNIT METHYLTRANSFERASE H"/>
    <property type="match status" value="1"/>
</dbReference>
<gene>
    <name evidence="5" type="primary">rlmH</name>
    <name evidence="6" type="ORF">EV380_0047</name>
</gene>
<accession>A0A4V2G9I8</accession>
<dbReference type="HAMAP" id="MF_00658">
    <property type="entry name" value="23SrRNA_methyltr_H"/>
    <property type="match status" value="1"/>
</dbReference>
<organism evidence="6 7">
    <name type="scientific">Zhihengliuella halotolerans</name>
    <dbReference type="NCBI Taxonomy" id="370736"/>
    <lineage>
        <taxon>Bacteria</taxon>
        <taxon>Bacillati</taxon>
        <taxon>Actinomycetota</taxon>
        <taxon>Actinomycetes</taxon>
        <taxon>Micrococcales</taxon>
        <taxon>Micrococcaceae</taxon>
        <taxon>Zhihengliuella</taxon>
    </lineage>
</organism>
<dbReference type="GO" id="GO:0070038">
    <property type="term" value="F:rRNA (pseudouridine-N3-)-methyltransferase activity"/>
    <property type="evidence" value="ECO:0007669"/>
    <property type="project" value="UniProtKB-UniRule"/>
</dbReference>
<keyword evidence="5" id="KW-0963">Cytoplasm</keyword>
<evidence type="ECO:0000313" key="6">
    <source>
        <dbReference type="EMBL" id="RZU60516.1"/>
    </source>
</evidence>
<keyword evidence="7" id="KW-1185">Reference proteome</keyword>
<dbReference type="AlphaFoldDB" id="A0A4V2G9I8"/>
<proteinExistence type="inferred from homology"/>
<dbReference type="EMBL" id="SHLA01000001">
    <property type="protein sequence ID" value="RZU60516.1"/>
    <property type="molecule type" value="Genomic_DNA"/>
</dbReference>
<dbReference type="Pfam" id="PF02590">
    <property type="entry name" value="SPOUT_MTase"/>
    <property type="match status" value="1"/>
</dbReference>
<evidence type="ECO:0000256" key="4">
    <source>
        <dbReference type="ARBA" id="ARBA00038303"/>
    </source>
</evidence>
<comment type="caution">
    <text evidence="6">The sequence shown here is derived from an EMBL/GenBank/DDBJ whole genome shotgun (WGS) entry which is preliminary data.</text>
</comment>
<evidence type="ECO:0000256" key="2">
    <source>
        <dbReference type="ARBA" id="ARBA00022679"/>
    </source>
</evidence>
<comment type="catalytic activity">
    <reaction evidence="5">
        <text>pseudouridine(1915) in 23S rRNA + S-adenosyl-L-methionine = N(3)-methylpseudouridine(1915) in 23S rRNA + S-adenosyl-L-homocysteine + H(+)</text>
        <dbReference type="Rhea" id="RHEA:42752"/>
        <dbReference type="Rhea" id="RHEA-COMP:10221"/>
        <dbReference type="Rhea" id="RHEA-COMP:10222"/>
        <dbReference type="ChEBI" id="CHEBI:15378"/>
        <dbReference type="ChEBI" id="CHEBI:57856"/>
        <dbReference type="ChEBI" id="CHEBI:59789"/>
        <dbReference type="ChEBI" id="CHEBI:65314"/>
        <dbReference type="ChEBI" id="CHEBI:74486"/>
        <dbReference type="EC" id="2.1.1.177"/>
    </reaction>
</comment>
<evidence type="ECO:0000256" key="1">
    <source>
        <dbReference type="ARBA" id="ARBA00022603"/>
    </source>
</evidence>
<dbReference type="Proteomes" id="UP000292685">
    <property type="component" value="Unassembled WGS sequence"/>
</dbReference>
<evidence type="ECO:0000313" key="7">
    <source>
        <dbReference type="Proteomes" id="UP000292685"/>
    </source>
</evidence>
<name>A0A4V2G9I8_9MICC</name>
<dbReference type="RefSeq" id="WP_102160297.1">
    <property type="nucleotide sequence ID" value="NZ_PGGT01000048.1"/>
</dbReference>
<evidence type="ECO:0000256" key="5">
    <source>
        <dbReference type="HAMAP-Rule" id="MF_00658"/>
    </source>
</evidence>
<dbReference type="CDD" id="cd18081">
    <property type="entry name" value="RlmH-like"/>
    <property type="match status" value="1"/>
</dbReference>
<dbReference type="SUPFAM" id="SSF75217">
    <property type="entry name" value="alpha/beta knot"/>
    <property type="match status" value="1"/>
</dbReference>
<keyword evidence="3 5" id="KW-0949">S-adenosyl-L-methionine</keyword>
<dbReference type="Gene3D" id="3.40.1280.10">
    <property type="match status" value="1"/>
</dbReference>
<comment type="subcellular location">
    <subcellularLocation>
        <location evidence="5">Cytoplasm</location>
    </subcellularLocation>
</comment>
<comment type="function">
    <text evidence="5">Specifically methylates the pseudouridine at position 1915 (m3Psi1915) in 23S rRNA.</text>
</comment>
<comment type="similarity">
    <text evidence="4 5">Belongs to the RNA methyltransferase RlmH family.</text>
</comment>
<feature type="binding site" evidence="5">
    <location>
        <position position="69"/>
    </location>
    <ligand>
        <name>S-adenosyl-L-methionine</name>
        <dbReference type="ChEBI" id="CHEBI:59789"/>
    </ligand>
</feature>
<evidence type="ECO:0000256" key="3">
    <source>
        <dbReference type="ARBA" id="ARBA00022691"/>
    </source>
</evidence>
<dbReference type="PANTHER" id="PTHR33603">
    <property type="entry name" value="METHYLTRANSFERASE"/>
    <property type="match status" value="1"/>
</dbReference>
<feature type="binding site" evidence="5">
    <location>
        <position position="100"/>
    </location>
    <ligand>
        <name>S-adenosyl-L-methionine</name>
        <dbReference type="ChEBI" id="CHEBI:59789"/>
    </ligand>
</feature>
<comment type="subunit">
    <text evidence="5">Homodimer.</text>
</comment>
<dbReference type="PIRSF" id="PIRSF004505">
    <property type="entry name" value="MT_bac"/>
    <property type="match status" value="1"/>
</dbReference>
<dbReference type="NCBIfam" id="NF000986">
    <property type="entry name" value="PRK00103.1-4"/>
    <property type="match status" value="1"/>
</dbReference>
<protein>
    <recommendedName>
        <fullName evidence="5">Ribosomal RNA large subunit methyltransferase H</fullName>
        <ecNumber evidence="5">2.1.1.177</ecNumber>
    </recommendedName>
    <alternativeName>
        <fullName evidence="5">23S rRNA (pseudouridine1915-N3)-methyltransferase</fullName>
    </alternativeName>
    <alternativeName>
        <fullName evidence="5">23S rRNA m3Psi1915 methyltransferase</fullName>
    </alternativeName>
    <alternativeName>
        <fullName evidence="5">rRNA (pseudouridine-N3-)-methyltransferase RlmH</fullName>
    </alternativeName>
</protein>
<dbReference type="OrthoDB" id="9806643at2"/>
<dbReference type="InterPro" id="IPR029028">
    <property type="entry name" value="Alpha/beta_knot_MTases"/>
</dbReference>
<reference evidence="6 7" key="1">
    <citation type="submission" date="2019-02" db="EMBL/GenBank/DDBJ databases">
        <title>Sequencing the genomes of 1000 actinobacteria strains.</title>
        <authorList>
            <person name="Klenk H.-P."/>
        </authorList>
    </citation>
    <scope>NUCLEOTIDE SEQUENCE [LARGE SCALE GENOMIC DNA]</scope>
    <source>
        <strain evidence="6 7">DSM 17364</strain>
    </source>
</reference>
<dbReference type="InterPro" id="IPR003742">
    <property type="entry name" value="RlmH-like"/>
</dbReference>
<feature type="binding site" evidence="5">
    <location>
        <begin position="119"/>
        <end position="124"/>
    </location>
    <ligand>
        <name>S-adenosyl-L-methionine</name>
        <dbReference type="ChEBI" id="CHEBI:59789"/>
    </ligand>
</feature>
<keyword evidence="2 5" id="KW-0808">Transferase</keyword>
<sequence>MGIRVLAIGKKHESWVSEGIDRYAKRMKKPYDVTWQLLPHSSREADAARSEESERLLAKIGAQDHVVLLDERGRNIDSPDLAARLQRQFDISKPVTVIIGGAYGVADSVHQRADFVWSLSKLVFPHQLVRLILAEQLYRAQEISGGRPYHHT</sequence>
<dbReference type="EC" id="2.1.1.177" evidence="5"/>
<dbReference type="InterPro" id="IPR029026">
    <property type="entry name" value="tRNA_m1G_MTases_N"/>
</dbReference>
<keyword evidence="1 5" id="KW-0489">Methyltransferase</keyword>